<name>A0ABW2F7X6_9BACL</name>
<comment type="subcellular location">
    <subcellularLocation>
        <location evidence="1">Periplasm</location>
    </subcellularLocation>
</comment>
<dbReference type="Gene3D" id="3.40.190.10">
    <property type="entry name" value="Periplasmic binding protein-like II"/>
    <property type="match status" value="2"/>
</dbReference>
<keyword evidence="7" id="KW-1185">Reference proteome</keyword>
<sequence length="338" mass="36477">MRNKGRIAALLLAAALIALAVSACGKNGGKSGELRTVKFSEVIRSIFYAPHYVAMSRGFFEDEGLNVDMNTAQGSDKGAAALIAGTADISLVGPETTIYIFNQKGEKTLKAFHQLTDKDGSFLLSREQLDDFEWSDLSGKTVLGWRPGSAPQMVLNSMLIKEGTEGVNVITNIASPALAGAFASGQGDFIQLFEPVASTLVQEGRAHYVASLGEAFGEFPETSYVATSDYIKNHPDVIQSFVNAVAKGAEWLNTASDDDIAKALAPFFEGTSDELILQSVNRYKNQGTWPTHPELTQGQFDTLQNVLVENGVLKDAERVANMDDIVDMSFVHKLGKTE</sequence>
<dbReference type="SUPFAM" id="SSF53850">
    <property type="entry name" value="Periplasmic binding protein-like II"/>
    <property type="match status" value="1"/>
</dbReference>
<comment type="caution">
    <text evidence="6">The sequence shown here is derived from an EMBL/GenBank/DDBJ whole genome shotgun (WGS) entry which is preliminary data.</text>
</comment>
<accession>A0ABW2F7X6</accession>
<dbReference type="Pfam" id="PF09084">
    <property type="entry name" value="NMT1"/>
    <property type="match status" value="1"/>
</dbReference>
<evidence type="ECO:0000313" key="6">
    <source>
        <dbReference type="EMBL" id="MFC7148005.1"/>
    </source>
</evidence>
<gene>
    <name evidence="6" type="ORF">ACFQMJ_05600</name>
</gene>
<evidence type="ECO:0000256" key="2">
    <source>
        <dbReference type="ARBA" id="ARBA00010742"/>
    </source>
</evidence>
<organism evidence="6 7">
    <name type="scientific">Cohnella cellulosilytica</name>
    <dbReference type="NCBI Taxonomy" id="986710"/>
    <lineage>
        <taxon>Bacteria</taxon>
        <taxon>Bacillati</taxon>
        <taxon>Bacillota</taxon>
        <taxon>Bacilli</taxon>
        <taxon>Bacillales</taxon>
        <taxon>Paenibacillaceae</taxon>
        <taxon>Cohnella</taxon>
    </lineage>
</organism>
<proteinExistence type="inferred from homology"/>
<dbReference type="InterPro" id="IPR015168">
    <property type="entry name" value="SsuA/THI5"/>
</dbReference>
<comment type="similarity">
    <text evidence="2">Belongs to the bacterial solute-binding protein SsuA/TauA family.</text>
</comment>
<dbReference type="PROSITE" id="PS51257">
    <property type="entry name" value="PROKAR_LIPOPROTEIN"/>
    <property type="match status" value="1"/>
</dbReference>
<evidence type="ECO:0000256" key="4">
    <source>
        <dbReference type="SAM" id="SignalP"/>
    </source>
</evidence>
<evidence type="ECO:0000259" key="5">
    <source>
        <dbReference type="Pfam" id="PF09084"/>
    </source>
</evidence>
<dbReference type="PANTHER" id="PTHR30024:SF47">
    <property type="entry name" value="TAURINE-BINDING PERIPLASMIC PROTEIN"/>
    <property type="match status" value="1"/>
</dbReference>
<reference evidence="7" key="1">
    <citation type="journal article" date="2019" name="Int. J. Syst. Evol. Microbiol.">
        <title>The Global Catalogue of Microorganisms (GCM) 10K type strain sequencing project: providing services to taxonomists for standard genome sequencing and annotation.</title>
        <authorList>
            <consortium name="The Broad Institute Genomics Platform"/>
            <consortium name="The Broad Institute Genome Sequencing Center for Infectious Disease"/>
            <person name="Wu L."/>
            <person name="Ma J."/>
        </authorList>
    </citation>
    <scope>NUCLEOTIDE SEQUENCE [LARGE SCALE GENOMIC DNA]</scope>
    <source>
        <strain evidence="7">KCTC 12907</strain>
    </source>
</reference>
<evidence type="ECO:0000256" key="3">
    <source>
        <dbReference type="ARBA" id="ARBA00022729"/>
    </source>
</evidence>
<dbReference type="Proteomes" id="UP001596378">
    <property type="component" value="Unassembled WGS sequence"/>
</dbReference>
<dbReference type="RefSeq" id="WP_378047297.1">
    <property type="nucleotide sequence ID" value="NZ_JBHMDN010000013.1"/>
</dbReference>
<feature type="signal peptide" evidence="4">
    <location>
        <begin position="1"/>
        <end position="23"/>
    </location>
</feature>
<keyword evidence="3 4" id="KW-0732">Signal</keyword>
<feature type="domain" description="SsuA/THI5-like" evidence="5">
    <location>
        <begin position="49"/>
        <end position="252"/>
    </location>
</feature>
<evidence type="ECO:0000256" key="1">
    <source>
        <dbReference type="ARBA" id="ARBA00004418"/>
    </source>
</evidence>
<evidence type="ECO:0000313" key="7">
    <source>
        <dbReference type="Proteomes" id="UP001596378"/>
    </source>
</evidence>
<protein>
    <submittedName>
        <fullName evidence="6">ABC transporter substrate-binding protein</fullName>
    </submittedName>
</protein>
<feature type="chain" id="PRO_5046439656" evidence="4">
    <location>
        <begin position="24"/>
        <end position="338"/>
    </location>
</feature>
<dbReference type="PANTHER" id="PTHR30024">
    <property type="entry name" value="ALIPHATIC SULFONATES-BINDING PROTEIN-RELATED"/>
    <property type="match status" value="1"/>
</dbReference>
<dbReference type="EMBL" id="JBHTAI010000003">
    <property type="protein sequence ID" value="MFC7148005.1"/>
    <property type="molecule type" value="Genomic_DNA"/>
</dbReference>